<sequence length="84" mass="9351">MPDLVRDALGLVTGQVGRPVTYPTVEGGLHHPVARDTVPIARPPRPRPAAARLRPRRRDRPRIPTKTYMRDVRDLSDGRTPPTG</sequence>
<organism evidence="2 3">
    <name type="scientific">Microtetraspora malaysiensis</name>
    <dbReference type="NCBI Taxonomy" id="161358"/>
    <lineage>
        <taxon>Bacteria</taxon>
        <taxon>Bacillati</taxon>
        <taxon>Actinomycetota</taxon>
        <taxon>Actinomycetes</taxon>
        <taxon>Streptosporangiales</taxon>
        <taxon>Streptosporangiaceae</taxon>
        <taxon>Microtetraspora</taxon>
    </lineage>
</organism>
<evidence type="ECO:0000256" key="1">
    <source>
        <dbReference type="SAM" id="MobiDB-lite"/>
    </source>
</evidence>
<dbReference type="EMBL" id="JBIASD010000003">
    <property type="protein sequence ID" value="MFF3665028.1"/>
    <property type="molecule type" value="Genomic_DNA"/>
</dbReference>
<gene>
    <name evidence="2" type="ORF">ACFYXI_05485</name>
</gene>
<keyword evidence="3" id="KW-1185">Reference proteome</keyword>
<feature type="region of interest" description="Disordered" evidence="1">
    <location>
        <begin position="36"/>
        <end position="84"/>
    </location>
</feature>
<proteinExistence type="predicted"/>
<evidence type="ECO:0000313" key="3">
    <source>
        <dbReference type="Proteomes" id="UP001602013"/>
    </source>
</evidence>
<name>A0ABW6SJF1_9ACTN</name>
<dbReference type="RefSeq" id="WP_387409050.1">
    <property type="nucleotide sequence ID" value="NZ_JBIASD010000003.1"/>
</dbReference>
<comment type="caution">
    <text evidence="2">The sequence shown here is derived from an EMBL/GenBank/DDBJ whole genome shotgun (WGS) entry which is preliminary data.</text>
</comment>
<accession>A0ABW6SJF1</accession>
<reference evidence="2 3" key="1">
    <citation type="submission" date="2024-10" db="EMBL/GenBank/DDBJ databases">
        <title>The Natural Products Discovery Center: Release of the First 8490 Sequenced Strains for Exploring Actinobacteria Biosynthetic Diversity.</title>
        <authorList>
            <person name="Kalkreuter E."/>
            <person name="Kautsar S.A."/>
            <person name="Yang D."/>
            <person name="Bader C.D."/>
            <person name="Teijaro C.N."/>
            <person name="Fluegel L."/>
            <person name="Davis C.M."/>
            <person name="Simpson J.R."/>
            <person name="Lauterbach L."/>
            <person name="Steele A.D."/>
            <person name="Gui C."/>
            <person name="Meng S."/>
            <person name="Li G."/>
            <person name="Viehrig K."/>
            <person name="Ye F."/>
            <person name="Su P."/>
            <person name="Kiefer A.F."/>
            <person name="Nichols A."/>
            <person name="Cepeda A.J."/>
            <person name="Yan W."/>
            <person name="Fan B."/>
            <person name="Jiang Y."/>
            <person name="Adhikari A."/>
            <person name="Zheng C.-J."/>
            <person name="Schuster L."/>
            <person name="Cowan T.M."/>
            <person name="Smanski M.J."/>
            <person name="Chevrette M.G."/>
            <person name="De Carvalho L.P.S."/>
            <person name="Shen B."/>
        </authorList>
    </citation>
    <scope>NUCLEOTIDE SEQUENCE [LARGE SCALE GENOMIC DNA]</scope>
    <source>
        <strain evidence="2 3">NPDC002173</strain>
    </source>
</reference>
<protein>
    <submittedName>
        <fullName evidence="2">Uncharacterized protein</fullName>
    </submittedName>
</protein>
<dbReference type="Proteomes" id="UP001602013">
    <property type="component" value="Unassembled WGS sequence"/>
</dbReference>
<evidence type="ECO:0000313" key="2">
    <source>
        <dbReference type="EMBL" id="MFF3665028.1"/>
    </source>
</evidence>
<feature type="compositionally biased region" description="Basic and acidic residues" evidence="1">
    <location>
        <begin position="68"/>
        <end position="77"/>
    </location>
</feature>